<gene>
    <name evidence="2" type="ORF">CFIO01_10833</name>
</gene>
<protein>
    <submittedName>
        <fullName evidence="2">Uncharacterized protein</fullName>
    </submittedName>
</protein>
<feature type="region of interest" description="Disordered" evidence="1">
    <location>
        <begin position="73"/>
        <end position="129"/>
    </location>
</feature>
<evidence type="ECO:0000256" key="1">
    <source>
        <dbReference type="SAM" id="MobiDB-lite"/>
    </source>
</evidence>
<dbReference type="EMBL" id="JARH01000056">
    <property type="protein sequence ID" value="EXF85832.1"/>
    <property type="molecule type" value="Genomic_DNA"/>
</dbReference>
<evidence type="ECO:0000313" key="2">
    <source>
        <dbReference type="EMBL" id="EXF85832.1"/>
    </source>
</evidence>
<organism evidence="2 3">
    <name type="scientific">Colletotrichum fioriniae PJ7</name>
    <dbReference type="NCBI Taxonomy" id="1445577"/>
    <lineage>
        <taxon>Eukaryota</taxon>
        <taxon>Fungi</taxon>
        <taxon>Dikarya</taxon>
        <taxon>Ascomycota</taxon>
        <taxon>Pezizomycotina</taxon>
        <taxon>Sordariomycetes</taxon>
        <taxon>Hypocreomycetidae</taxon>
        <taxon>Glomerellales</taxon>
        <taxon>Glomerellaceae</taxon>
        <taxon>Colletotrichum</taxon>
        <taxon>Colletotrichum acutatum species complex</taxon>
    </lineage>
</organism>
<dbReference type="AlphaFoldDB" id="A0A010QZX4"/>
<reference evidence="2 3" key="1">
    <citation type="submission" date="2014-02" db="EMBL/GenBank/DDBJ databases">
        <title>The genome sequence of Colletotrichum fioriniae PJ7.</title>
        <authorList>
            <person name="Baroncelli R."/>
            <person name="Thon M.R."/>
        </authorList>
    </citation>
    <scope>NUCLEOTIDE SEQUENCE [LARGE SCALE GENOMIC DNA]</scope>
    <source>
        <strain evidence="2 3">PJ7</strain>
    </source>
</reference>
<feature type="compositionally biased region" description="Basic and acidic residues" evidence="1">
    <location>
        <begin position="73"/>
        <end position="83"/>
    </location>
</feature>
<accession>A0A010QZX4</accession>
<dbReference type="OrthoDB" id="10329989at2759"/>
<dbReference type="HOGENOM" id="CLU_1948662_0_0_1"/>
<dbReference type="Proteomes" id="UP000020467">
    <property type="component" value="Unassembled WGS sequence"/>
</dbReference>
<comment type="caution">
    <text evidence="2">The sequence shown here is derived from an EMBL/GenBank/DDBJ whole genome shotgun (WGS) entry which is preliminary data.</text>
</comment>
<dbReference type="KEGG" id="cfj:CFIO01_10833"/>
<evidence type="ECO:0000313" key="3">
    <source>
        <dbReference type="Proteomes" id="UP000020467"/>
    </source>
</evidence>
<feature type="compositionally biased region" description="Low complexity" evidence="1">
    <location>
        <begin position="105"/>
        <end position="121"/>
    </location>
</feature>
<keyword evidence="3" id="KW-1185">Reference proteome</keyword>
<feature type="region of interest" description="Disordered" evidence="1">
    <location>
        <begin position="1"/>
        <end position="43"/>
    </location>
</feature>
<proteinExistence type="predicted"/>
<name>A0A010QZX4_9PEZI</name>
<sequence>MMGEWDDDGKRVSGKLRLATKQRQPGSGAIASRSNAPLEPTAEGIAADAAQRNGEERVLCWAAPARCDREMAVRKGFGDGEKKPKSRQTKQEQNMNQCERRLPKSSSGDVGVPSRRSSSSGWLRYNGRR</sequence>